<accession>A0A369VRV7</accession>
<dbReference type="Proteomes" id="UP000253918">
    <property type="component" value="Unassembled WGS sequence"/>
</dbReference>
<sequence>MRPGRLIVPMLPALLTGCAIIFGHPMTEDEFAQAEDRCDLKGATLIEGSLIKGNPSIIEAPASIRPSDWDGKLDCVARLFGGDGVSKATSNSFVIRFSS</sequence>
<comment type="caution">
    <text evidence="1">The sequence shown here is derived from an EMBL/GenBank/DDBJ whole genome shotgun (WGS) entry which is preliminary data.</text>
</comment>
<reference evidence="1 2" key="1">
    <citation type="submission" date="2018-07" db="EMBL/GenBank/DDBJ databases">
        <title>a novel species of Sphingomonas isolated from the rhizosphere soil of Araceae plant.</title>
        <authorList>
            <person name="Zhiyong W."/>
            <person name="Qinglan Z."/>
            <person name="Zhiwei F."/>
            <person name="Ding X."/>
            <person name="Gejiao W."/>
            <person name="Shixue Z."/>
        </authorList>
    </citation>
    <scope>NUCLEOTIDE SEQUENCE [LARGE SCALE GENOMIC DNA]</scope>
    <source>
        <strain evidence="1 2">WZY 27</strain>
    </source>
</reference>
<dbReference type="EMBL" id="QQNB01000002">
    <property type="protein sequence ID" value="RDE05118.1"/>
    <property type="molecule type" value="Genomic_DNA"/>
</dbReference>
<protein>
    <recommendedName>
        <fullName evidence="3">Lipoprotein</fullName>
    </recommendedName>
</protein>
<keyword evidence="2" id="KW-1185">Reference proteome</keyword>
<gene>
    <name evidence="1" type="ORF">DVW87_07485</name>
</gene>
<dbReference type="AlphaFoldDB" id="A0A369VRV7"/>
<name>A0A369VRV7_9SPHN</name>
<dbReference type="PROSITE" id="PS51257">
    <property type="entry name" value="PROKAR_LIPOPROTEIN"/>
    <property type="match status" value="1"/>
</dbReference>
<proteinExistence type="predicted"/>
<evidence type="ECO:0000313" key="1">
    <source>
        <dbReference type="EMBL" id="RDE05118.1"/>
    </source>
</evidence>
<organism evidence="1 2">
    <name type="scientific">Sphingomonas aracearum</name>
    <dbReference type="NCBI Taxonomy" id="2283317"/>
    <lineage>
        <taxon>Bacteria</taxon>
        <taxon>Pseudomonadati</taxon>
        <taxon>Pseudomonadota</taxon>
        <taxon>Alphaproteobacteria</taxon>
        <taxon>Sphingomonadales</taxon>
        <taxon>Sphingomonadaceae</taxon>
        <taxon>Sphingomonas</taxon>
    </lineage>
</organism>
<evidence type="ECO:0008006" key="3">
    <source>
        <dbReference type="Google" id="ProtNLM"/>
    </source>
</evidence>
<evidence type="ECO:0000313" key="2">
    <source>
        <dbReference type="Proteomes" id="UP000253918"/>
    </source>
</evidence>